<dbReference type="Proteomes" id="UP000824120">
    <property type="component" value="Chromosome 10"/>
</dbReference>
<keyword evidence="2" id="KW-1185">Reference proteome</keyword>
<sequence>MYFSRKLTGMQIPRKSDGKNNIYIKIQCLLRLLQVNQAIKNVRAHDIVLIDETRENGEIDVDVTRCIGAGRQNGCSNSEYCDKNVLARLKGKFYRVVVPILLYGTQYWPTKNVHDEYSGDEDTQMNV</sequence>
<evidence type="ECO:0000313" key="1">
    <source>
        <dbReference type="EMBL" id="KAG5579148.1"/>
    </source>
</evidence>
<protein>
    <submittedName>
        <fullName evidence="1">Uncharacterized protein</fullName>
    </submittedName>
</protein>
<proteinExistence type="predicted"/>
<comment type="caution">
    <text evidence="1">The sequence shown here is derived from an EMBL/GenBank/DDBJ whole genome shotgun (WGS) entry which is preliminary data.</text>
</comment>
<dbReference type="EMBL" id="JACXVP010000010">
    <property type="protein sequence ID" value="KAG5579148.1"/>
    <property type="molecule type" value="Genomic_DNA"/>
</dbReference>
<name>A0A9J5WVM8_SOLCO</name>
<gene>
    <name evidence="1" type="ORF">H5410_049775</name>
</gene>
<organism evidence="1 2">
    <name type="scientific">Solanum commersonii</name>
    <name type="common">Commerson's wild potato</name>
    <name type="synonym">Commerson's nightshade</name>
    <dbReference type="NCBI Taxonomy" id="4109"/>
    <lineage>
        <taxon>Eukaryota</taxon>
        <taxon>Viridiplantae</taxon>
        <taxon>Streptophyta</taxon>
        <taxon>Embryophyta</taxon>
        <taxon>Tracheophyta</taxon>
        <taxon>Spermatophyta</taxon>
        <taxon>Magnoliopsida</taxon>
        <taxon>eudicotyledons</taxon>
        <taxon>Gunneridae</taxon>
        <taxon>Pentapetalae</taxon>
        <taxon>asterids</taxon>
        <taxon>lamiids</taxon>
        <taxon>Solanales</taxon>
        <taxon>Solanaceae</taxon>
        <taxon>Solanoideae</taxon>
        <taxon>Solaneae</taxon>
        <taxon>Solanum</taxon>
    </lineage>
</organism>
<dbReference type="AlphaFoldDB" id="A0A9J5WVM8"/>
<accession>A0A9J5WVM8</accession>
<evidence type="ECO:0000313" key="2">
    <source>
        <dbReference type="Proteomes" id="UP000824120"/>
    </source>
</evidence>
<reference evidence="1 2" key="1">
    <citation type="submission" date="2020-09" db="EMBL/GenBank/DDBJ databases">
        <title>De no assembly of potato wild relative species, Solanum commersonii.</title>
        <authorList>
            <person name="Cho K."/>
        </authorList>
    </citation>
    <scope>NUCLEOTIDE SEQUENCE [LARGE SCALE GENOMIC DNA]</scope>
    <source>
        <strain evidence="1">LZ3.2</strain>
        <tissue evidence="1">Leaf</tissue>
    </source>
</reference>